<dbReference type="EMBL" id="KN556445">
    <property type="protein sequence ID" value="KHJ88098.1"/>
    <property type="molecule type" value="Genomic_DNA"/>
</dbReference>
<dbReference type="OrthoDB" id="5787449at2759"/>
<keyword evidence="2" id="KW-1185">Reference proteome</keyword>
<proteinExistence type="predicted"/>
<accession>A0A0B1SS21</accession>
<sequence length="275" mass="30876">MLNHIREVGTLLDDLHIRLNSLTVNGMPLQDVRSFLDRASAATSELRIDVCFLRSRRGDGFLPLRSIPTLGNITELQLCVQPVNGRETEVLAHILNNLGKLTSLRKISCGDWKSHAMSMALRNGLMDCFSVNEVVLSNIVESHPDEIATLLSGIPSHVQSVTLKYISITDMDLVDMCEQLSSLRKLCLVKLPRISSRGIYQAVSLLPNLEVFYCSTPVNPFLLRSVINSMQLKELRELTLVVNTGLPEDYEEMLSRYFFDVCCTRHHSKTAVVPH</sequence>
<dbReference type="InterPro" id="IPR032675">
    <property type="entry name" value="LRR_dom_sf"/>
</dbReference>
<gene>
    <name evidence="1" type="ORF">OESDEN_12112</name>
</gene>
<evidence type="ECO:0008006" key="3">
    <source>
        <dbReference type="Google" id="ProtNLM"/>
    </source>
</evidence>
<dbReference type="SUPFAM" id="SSF52047">
    <property type="entry name" value="RNI-like"/>
    <property type="match status" value="1"/>
</dbReference>
<protein>
    <recommendedName>
        <fullName evidence="3">Leucine Rich repeat-containing domain protein</fullName>
    </recommendedName>
</protein>
<evidence type="ECO:0000313" key="2">
    <source>
        <dbReference type="Proteomes" id="UP000053660"/>
    </source>
</evidence>
<organism evidence="1 2">
    <name type="scientific">Oesophagostomum dentatum</name>
    <name type="common">Nodular worm</name>
    <dbReference type="NCBI Taxonomy" id="61180"/>
    <lineage>
        <taxon>Eukaryota</taxon>
        <taxon>Metazoa</taxon>
        <taxon>Ecdysozoa</taxon>
        <taxon>Nematoda</taxon>
        <taxon>Chromadorea</taxon>
        <taxon>Rhabditida</taxon>
        <taxon>Rhabditina</taxon>
        <taxon>Rhabditomorpha</taxon>
        <taxon>Strongyloidea</taxon>
        <taxon>Strongylidae</taxon>
        <taxon>Oesophagostomum</taxon>
    </lineage>
</organism>
<dbReference type="Gene3D" id="3.80.10.10">
    <property type="entry name" value="Ribonuclease Inhibitor"/>
    <property type="match status" value="1"/>
</dbReference>
<reference evidence="1 2" key="1">
    <citation type="submission" date="2014-03" db="EMBL/GenBank/DDBJ databases">
        <title>Draft genome of the hookworm Oesophagostomum dentatum.</title>
        <authorList>
            <person name="Mitreva M."/>
        </authorList>
    </citation>
    <scope>NUCLEOTIDE SEQUENCE [LARGE SCALE GENOMIC DNA]</scope>
    <source>
        <strain evidence="1 2">OD-Hann</strain>
    </source>
</reference>
<dbReference type="AlphaFoldDB" id="A0A0B1SS21"/>
<name>A0A0B1SS21_OESDE</name>
<evidence type="ECO:0000313" key="1">
    <source>
        <dbReference type="EMBL" id="KHJ88098.1"/>
    </source>
</evidence>
<dbReference type="Proteomes" id="UP000053660">
    <property type="component" value="Unassembled WGS sequence"/>
</dbReference>